<organism evidence="2 3">
    <name type="scientific">Tanacetum coccineum</name>
    <dbReference type="NCBI Taxonomy" id="301880"/>
    <lineage>
        <taxon>Eukaryota</taxon>
        <taxon>Viridiplantae</taxon>
        <taxon>Streptophyta</taxon>
        <taxon>Embryophyta</taxon>
        <taxon>Tracheophyta</taxon>
        <taxon>Spermatophyta</taxon>
        <taxon>Magnoliopsida</taxon>
        <taxon>eudicotyledons</taxon>
        <taxon>Gunneridae</taxon>
        <taxon>Pentapetalae</taxon>
        <taxon>asterids</taxon>
        <taxon>campanulids</taxon>
        <taxon>Asterales</taxon>
        <taxon>Asteraceae</taxon>
        <taxon>Asteroideae</taxon>
        <taxon>Anthemideae</taxon>
        <taxon>Anthemidinae</taxon>
        <taxon>Tanacetum</taxon>
    </lineage>
</organism>
<accession>A0ABQ4X987</accession>
<keyword evidence="3" id="KW-1185">Reference proteome</keyword>
<reference evidence="2" key="2">
    <citation type="submission" date="2022-01" db="EMBL/GenBank/DDBJ databases">
        <authorList>
            <person name="Yamashiro T."/>
            <person name="Shiraishi A."/>
            <person name="Satake H."/>
            <person name="Nakayama K."/>
        </authorList>
    </citation>
    <scope>NUCLEOTIDE SEQUENCE</scope>
</reference>
<proteinExistence type="predicted"/>
<dbReference type="PANTHER" id="PTHR31635:SF196">
    <property type="entry name" value="REVERSE TRANSCRIPTASE DOMAIN-CONTAINING PROTEIN-RELATED"/>
    <property type="match status" value="1"/>
</dbReference>
<dbReference type="GO" id="GO:0003964">
    <property type="term" value="F:RNA-directed DNA polymerase activity"/>
    <property type="evidence" value="ECO:0007669"/>
    <property type="project" value="UniProtKB-KW"/>
</dbReference>
<feature type="domain" description="Reverse transcriptase" evidence="1">
    <location>
        <begin position="1"/>
        <end position="171"/>
    </location>
</feature>
<evidence type="ECO:0000313" key="3">
    <source>
        <dbReference type="Proteomes" id="UP001151760"/>
    </source>
</evidence>
<keyword evidence="2" id="KW-0808">Transferase</keyword>
<evidence type="ECO:0000313" key="2">
    <source>
        <dbReference type="EMBL" id="GJS61832.1"/>
    </source>
</evidence>
<dbReference type="PANTHER" id="PTHR31635">
    <property type="entry name" value="REVERSE TRANSCRIPTASE DOMAIN-CONTAINING PROTEIN-RELATED"/>
    <property type="match status" value="1"/>
</dbReference>
<keyword evidence="2" id="KW-0548">Nucleotidyltransferase</keyword>
<dbReference type="InterPro" id="IPR000477">
    <property type="entry name" value="RT_dom"/>
</dbReference>
<name>A0ABQ4X987_9ASTR</name>
<comment type="caution">
    <text evidence="2">The sequence shown here is derived from an EMBL/GenBank/DDBJ whole genome shotgun (WGS) entry which is preliminary data.</text>
</comment>
<keyword evidence="2" id="KW-0695">RNA-directed DNA polymerase</keyword>
<dbReference type="Pfam" id="PF00078">
    <property type="entry name" value="RVT_1"/>
    <property type="match status" value="1"/>
</dbReference>
<gene>
    <name evidence="2" type="ORF">Tco_0656616</name>
</gene>
<protein>
    <submittedName>
        <fullName evidence="2">RNA-directed DNA polymerase, eukaryota</fullName>
    </submittedName>
</protein>
<dbReference type="Proteomes" id="UP001151760">
    <property type="component" value="Unassembled WGS sequence"/>
</dbReference>
<dbReference type="EMBL" id="BQNB010009319">
    <property type="protein sequence ID" value="GJS61832.1"/>
    <property type="molecule type" value="Genomic_DNA"/>
</dbReference>
<reference evidence="2" key="1">
    <citation type="journal article" date="2022" name="Int. J. Mol. Sci.">
        <title>Draft Genome of Tanacetum Coccineum: Genomic Comparison of Closely Related Tanacetum-Family Plants.</title>
        <authorList>
            <person name="Yamashiro T."/>
            <person name="Shiraishi A."/>
            <person name="Nakayama K."/>
            <person name="Satake H."/>
        </authorList>
    </citation>
    <scope>NUCLEOTIDE SEQUENCE</scope>
</reference>
<evidence type="ECO:0000259" key="1">
    <source>
        <dbReference type="PROSITE" id="PS50878"/>
    </source>
</evidence>
<sequence length="247" mass="27321">MFFKVDFAKAYDSVRWDYLLEVLEAFGFGRTWCNWIRGTLTSAKASILINGSPSKEYSCHRGLKQGDPLAPYLFILIMESLHLSFNRVVDEGLFKGIQLPGSLSLSHLFYADDAMFIGEWSNENLSGIINILKSFFLASGLQINILKSQLLGVCVPHQVVEQAASLIGLDDVILKLRSRLLSGRCLEGSWSLSAASGSLGFFRFSSPLRSTAMWRSASSYLGGLSGTLGIGSFLKNLLQDVRKFLML</sequence>
<dbReference type="PROSITE" id="PS50878">
    <property type="entry name" value="RT_POL"/>
    <property type="match status" value="1"/>
</dbReference>